<proteinExistence type="inferred from homology"/>
<sequence length="487" mass="55797">MAKKFYLTTAIGYVNASPHLGHAMQFVRADVLARYHRLKRSDVFFLTGTDEYGSKIFKTAREQGILPQELVDRNALEFKELDKSLNISYDAFIRTTDKKKHWPGARKMWLAMVKAGDIYKKKYKGLYCVGCEAYKTEKDLINGKCPEHLTEPETVEEENYFFRLSKYAKAIESKIKKNELMIIPLARKNEALAFLKQDIEDISFSRPKRNLPWGISTPDDDSQVIYVWADALTNYISALGFGGKNPKNFKKFWPADLHIIGKDNLKFHVLYWPAMLLSAKLPLPQKIYVHGFITSGGQKMSKSLGNVVNPFDLIKKYGNEAVRYYLLREIPAYEDGDFSEEKFIFRYNGELANGLGNFCARILTLAGKTPLIAEKMRLNPAIAKEIKQIKKQVNDELEEFKFNEALAAIWKLISFGDNYINKTEPWKIKDEKHKAEIIFNLIGLLKNVALLLEPFLPETSGKIIKSVKHSGKIIKVSKGENLFPRIS</sequence>
<evidence type="ECO:0000313" key="15">
    <source>
        <dbReference type="Proteomes" id="UP000033918"/>
    </source>
</evidence>
<dbReference type="InterPro" id="IPR014729">
    <property type="entry name" value="Rossmann-like_a/b/a_fold"/>
</dbReference>
<dbReference type="CDD" id="cd00814">
    <property type="entry name" value="MetRS_core"/>
    <property type="match status" value="1"/>
</dbReference>
<dbReference type="AlphaFoldDB" id="A0A0G0UK73"/>
<evidence type="ECO:0000313" key="14">
    <source>
        <dbReference type="EMBL" id="KKR89173.1"/>
    </source>
</evidence>
<feature type="domain" description="tRNA synthetases class I catalytic" evidence="11">
    <location>
        <begin position="14"/>
        <end position="122"/>
    </location>
</feature>
<dbReference type="EMBL" id="LCAK01000001">
    <property type="protein sequence ID" value="KKR89173.1"/>
    <property type="molecule type" value="Genomic_DNA"/>
</dbReference>
<dbReference type="PRINTS" id="PR01041">
    <property type="entry name" value="TRNASYNTHMET"/>
</dbReference>
<dbReference type="GO" id="GO:0004825">
    <property type="term" value="F:methionine-tRNA ligase activity"/>
    <property type="evidence" value="ECO:0007669"/>
    <property type="project" value="UniProtKB-EC"/>
</dbReference>
<reference evidence="14 15" key="1">
    <citation type="journal article" date="2015" name="Nature">
        <title>rRNA introns, odd ribosomes, and small enigmatic genomes across a large radiation of phyla.</title>
        <authorList>
            <person name="Brown C.T."/>
            <person name="Hug L.A."/>
            <person name="Thomas B.C."/>
            <person name="Sharon I."/>
            <person name="Castelle C.J."/>
            <person name="Singh A."/>
            <person name="Wilkins M.J."/>
            <person name="Williams K.H."/>
            <person name="Banfield J.F."/>
        </authorList>
    </citation>
    <scope>NUCLEOTIDE SEQUENCE [LARGE SCALE GENOMIC DNA]</scope>
</reference>
<evidence type="ECO:0000259" key="12">
    <source>
        <dbReference type="Pfam" id="PF08264"/>
    </source>
</evidence>
<dbReference type="GO" id="GO:0005524">
    <property type="term" value="F:ATP binding"/>
    <property type="evidence" value="ECO:0007669"/>
    <property type="project" value="UniProtKB-KW"/>
</dbReference>
<dbReference type="Gene3D" id="1.10.730.10">
    <property type="entry name" value="Isoleucyl-tRNA Synthetase, Domain 1"/>
    <property type="match status" value="1"/>
</dbReference>
<feature type="domain" description="Methionyl/Leucyl tRNA synthetase" evidence="13">
    <location>
        <begin position="139"/>
        <end position="362"/>
    </location>
</feature>
<dbReference type="Pfam" id="PF01406">
    <property type="entry name" value="tRNA-synt_1e"/>
    <property type="match status" value="1"/>
</dbReference>
<name>A0A0G0UK73_9BACT</name>
<dbReference type="GO" id="GO:0006431">
    <property type="term" value="P:methionyl-tRNA aminoacylation"/>
    <property type="evidence" value="ECO:0007669"/>
    <property type="project" value="InterPro"/>
</dbReference>
<dbReference type="Gene3D" id="2.170.220.10">
    <property type="match status" value="1"/>
</dbReference>
<evidence type="ECO:0000256" key="5">
    <source>
        <dbReference type="ARBA" id="ARBA00022741"/>
    </source>
</evidence>
<dbReference type="CDD" id="cd07957">
    <property type="entry name" value="Anticodon_Ia_Met"/>
    <property type="match status" value="1"/>
</dbReference>
<dbReference type="InterPro" id="IPR009080">
    <property type="entry name" value="tRNAsynth_Ia_anticodon-bd"/>
</dbReference>
<dbReference type="EC" id="6.1.1.10" evidence="2"/>
<dbReference type="FunFam" id="2.170.220.10:FF:000003">
    <property type="entry name" value="Methionine--tRNA ligase"/>
    <property type="match status" value="1"/>
</dbReference>
<dbReference type="InterPro" id="IPR032678">
    <property type="entry name" value="tRNA-synt_1_cat_dom"/>
</dbReference>
<organism evidence="14 15">
    <name type="scientific">Candidatus Wolfebacteria bacterium GW2011_GWB1_41_12</name>
    <dbReference type="NCBI Taxonomy" id="1619006"/>
    <lineage>
        <taxon>Bacteria</taxon>
        <taxon>Candidatus Wolfeibacteriota</taxon>
    </lineage>
</organism>
<dbReference type="InterPro" id="IPR015413">
    <property type="entry name" value="Methionyl/Leucyl_tRNA_Synth"/>
</dbReference>
<evidence type="ECO:0000256" key="2">
    <source>
        <dbReference type="ARBA" id="ARBA00012838"/>
    </source>
</evidence>
<keyword evidence="7 10" id="KW-0067">ATP-binding</keyword>
<accession>A0A0G0UK73</accession>
<keyword evidence="8 10" id="KW-0648">Protein biosynthesis</keyword>
<evidence type="ECO:0000256" key="6">
    <source>
        <dbReference type="ARBA" id="ARBA00022833"/>
    </source>
</evidence>
<evidence type="ECO:0000256" key="7">
    <source>
        <dbReference type="ARBA" id="ARBA00022840"/>
    </source>
</evidence>
<gene>
    <name evidence="14" type="ORF">UU38_C0001G0075</name>
</gene>
<keyword evidence="3 10" id="KW-0436">Ligase</keyword>
<evidence type="ECO:0000256" key="4">
    <source>
        <dbReference type="ARBA" id="ARBA00022723"/>
    </source>
</evidence>
<dbReference type="PATRIC" id="fig|1619006.3.peg.79"/>
<keyword evidence="9 10" id="KW-0030">Aminoacyl-tRNA synthetase</keyword>
<evidence type="ECO:0000256" key="10">
    <source>
        <dbReference type="RuleBase" id="RU363039"/>
    </source>
</evidence>
<keyword evidence="5 10" id="KW-0547">Nucleotide-binding</keyword>
<evidence type="ECO:0000259" key="13">
    <source>
        <dbReference type="Pfam" id="PF09334"/>
    </source>
</evidence>
<evidence type="ECO:0000256" key="3">
    <source>
        <dbReference type="ARBA" id="ARBA00022598"/>
    </source>
</evidence>
<protein>
    <recommendedName>
        <fullName evidence="2">methionine--tRNA ligase</fullName>
        <ecNumber evidence="2">6.1.1.10</ecNumber>
    </recommendedName>
</protein>
<dbReference type="Pfam" id="PF08264">
    <property type="entry name" value="Anticodon_1"/>
    <property type="match status" value="1"/>
</dbReference>
<evidence type="ECO:0000256" key="9">
    <source>
        <dbReference type="ARBA" id="ARBA00023146"/>
    </source>
</evidence>
<evidence type="ECO:0000259" key="11">
    <source>
        <dbReference type="Pfam" id="PF01406"/>
    </source>
</evidence>
<evidence type="ECO:0000256" key="1">
    <source>
        <dbReference type="ARBA" id="ARBA00001947"/>
    </source>
</evidence>
<dbReference type="GO" id="GO:0046872">
    <property type="term" value="F:metal ion binding"/>
    <property type="evidence" value="ECO:0007669"/>
    <property type="project" value="UniProtKB-KW"/>
</dbReference>
<dbReference type="PANTHER" id="PTHR43326">
    <property type="entry name" value="METHIONYL-TRNA SYNTHETASE"/>
    <property type="match status" value="1"/>
</dbReference>
<keyword evidence="6" id="KW-0862">Zinc</keyword>
<dbReference type="InterPro" id="IPR041872">
    <property type="entry name" value="Anticodon_Met"/>
</dbReference>
<keyword evidence="4" id="KW-0479">Metal-binding</keyword>
<dbReference type="InterPro" id="IPR013155">
    <property type="entry name" value="M/V/L/I-tRNA-synth_anticd-bd"/>
</dbReference>
<dbReference type="Gene3D" id="3.40.50.620">
    <property type="entry name" value="HUPs"/>
    <property type="match status" value="1"/>
</dbReference>
<evidence type="ECO:0000256" key="8">
    <source>
        <dbReference type="ARBA" id="ARBA00022917"/>
    </source>
</evidence>
<dbReference type="InterPro" id="IPR023457">
    <property type="entry name" value="Met-tRNA_synth_2"/>
</dbReference>
<dbReference type="PANTHER" id="PTHR43326:SF1">
    <property type="entry name" value="METHIONINE--TRNA LIGASE, MITOCHONDRIAL"/>
    <property type="match status" value="1"/>
</dbReference>
<comment type="caution">
    <text evidence="14">The sequence shown here is derived from an EMBL/GenBank/DDBJ whole genome shotgun (WGS) entry which is preliminary data.</text>
</comment>
<dbReference type="InterPro" id="IPR033911">
    <property type="entry name" value="MetRS_core"/>
</dbReference>
<dbReference type="Proteomes" id="UP000033918">
    <property type="component" value="Unassembled WGS sequence"/>
</dbReference>
<dbReference type="Pfam" id="PF09334">
    <property type="entry name" value="tRNA-synt_1g"/>
    <property type="match status" value="1"/>
</dbReference>
<dbReference type="SUPFAM" id="SSF52374">
    <property type="entry name" value="Nucleotidylyl transferase"/>
    <property type="match status" value="1"/>
</dbReference>
<dbReference type="SUPFAM" id="SSF47323">
    <property type="entry name" value="Anticodon-binding domain of a subclass of class I aminoacyl-tRNA synthetases"/>
    <property type="match status" value="1"/>
</dbReference>
<comment type="similarity">
    <text evidence="10">Belongs to the class-I aminoacyl-tRNA synthetase family.</text>
</comment>
<feature type="domain" description="Methionyl/Valyl/Leucyl/Isoleucyl-tRNA synthetase anticodon-binding" evidence="12">
    <location>
        <begin position="382"/>
        <end position="473"/>
    </location>
</feature>
<comment type="cofactor">
    <cofactor evidence="1">
        <name>Zn(2+)</name>
        <dbReference type="ChEBI" id="CHEBI:29105"/>
    </cofactor>
</comment>